<dbReference type="AlphaFoldDB" id="A0A1V9A5Y6"/>
<dbReference type="Proteomes" id="UP000192591">
    <property type="component" value="Unassembled WGS sequence"/>
</dbReference>
<evidence type="ECO:0000313" key="2">
    <source>
        <dbReference type="Proteomes" id="UP000192591"/>
    </source>
</evidence>
<name>A0A1V9A5Y6_SACPI</name>
<dbReference type="RefSeq" id="WP_081191610.1">
    <property type="nucleotide sequence ID" value="NZ_MWIH01000005.1"/>
</dbReference>
<organism evidence="1 2">
    <name type="scientific">Saccharomonospora piscinae</name>
    <dbReference type="NCBI Taxonomy" id="687388"/>
    <lineage>
        <taxon>Bacteria</taxon>
        <taxon>Bacillati</taxon>
        <taxon>Actinomycetota</taxon>
        <taxon>Actinomycetes</taxon>
        <taxon>Pseudonocardiales</taxon>
        <taxon>Pseudonocardiaceae</taxon>
        <taxon>Saccharomonospora</taxon>
    </lineage>
</organism>
<dbReference type="STRING" id="1962155.B1813_10325"/>
<reference evidence="1 2" key="1">
    <citation type="submission" date="2017-02" db="EMBL/GenBank/DDBJ databases">
        <title>Draft genome of Saccharomonospora sp. 154.</title>
        <authorList>
            <person name="Alonso-Carmona G.S."/>
            <person name="De La Haba R."/>
            <person name="Vera-Gargallo B."/>
            <person name="Sandoval-Trujillo A.H."/>
            <person name="Ramirez-Duran N."/>
            <person name="Ventosa A."/>
        </authorList>
    </citation>
    <scope>NUCLEOTIDE SEQUENCE [LARGE SCALE GENOMIC DNA]</scope>
    <source>
        <strain evidence="1 2">LRS4.154</strain>
    </source>
</reference>
<keyword evidence="2" id="KW-1185">Reference proteome</keyword>
<comment type="caution">
    <text evidence="1">The sequence shown here is derived from an EMBL/GenBank/DDBJ whole genome shotgun (WGS) entry which is preliminary data.</text>
</comment>
<dbReference type="InterPro" id="IPR012964">
    <property type="entry name" value="DUF1702"/>
</dbReference>
<gene>
    <name evidence="1" type="ORF">B1813_10325</name>
</gene>
<dbReference type="Pfam" id="PF08012">
    <property type="entry name" value="DUF1702"/>
    <property type="match status" value="1"/>
</dbReference>
<protein>
    <submittedName>
        <fullName evidence="1">Enediyne biosynthesis protein</fullName>
    </submittedName>
</protein>
<proteinExistence type="predicted"/>
<accession>A0A1V9A5Y6</accession>
<evidence type="ECO:0000313" key="1">
    <source>
        <dbReference type="EMBL" id="OQO92565.1"/>
    </source>
</evidence>
<dbReference type="EMBL" id="MWIH01000005">
    <property type="protein sequence ID" value="OQO92565.1"/>
    <property type="molecule type" value="Genomic_DNA"/>
</dbReference>
<sequence>MSSILGRVRRRVLTPNVSETHLAIRGFPEKDQRSRELLEAAGGFFLHGLAHAAEAASALEVERNLETVDDQFQGFAYEGAGMAFAIRDGLPFGHRHHVADFLAGPAKAHTYLTYVGVGWALARLPRFCWPSVTAGVTDPLLRWLVHDGYGFHQAYFQTERYVNQQFREQDFGWPDDGPRWYAQRAIDQGIGRALWFVGGTDVRLVTDLIGRFDAERRPDLFAGVGLAATYAGGADESELRSLAERAGEYRAQLAQGSAFAASARVLAGQVGPHTETAALTLCGVSPDAADRICQDSVPPDGETAPDGETPAFELWRRRIADTLPGASPA</sequence>